<reference evidence="3 4" key="1">
    <citation type="submission" date="2020-02" db="EMBL/GenBank/DDBJ databases">
        <authorList>
            <person name="Babadi Z.K."/>
            <person name="Risdian C."/>
            <person name="Ebrahimipour G.H."/>
            <person name="Wink J."/>
        </authorList>
    </citation>
    <scope>NUCLEOTIDE SEQUENCE [LARGE SCALE GENOMIC DNA]</scope>
    <source>
        <strain evidence="3 4">ZKHCc1 1396</strain>
    </source>
</reference>
<organism evidence="3 4">
    <name type="scientific">Corallococcus soli</name>
    <dbReference type="NCBI Taxonomy" id="2710757"/>
    <lineage>
        <taxon>Bacteria</taxon>
        <taxon>Pseudomonadati</taxon>
        <taxon>Myxococcota</taxon>
        <taxon>Myxococcia</taxon>
        <taxon>Myxococcales</taxon>
        <taxon>Cystobacterineae</taxon>
        <taxon>Myxococcaceae</taxon>
        <taxon>Corallococcus</taxon>
    </lineage>
</organism>
<feature type="transmembrane region" description="Helical" evidence="2">
    <location>
        <begin position="70"/>
        <end position="88"/>
    </location>
</feature>
<evidence type="ECO:0000256" key="2">
    <source>
        <dbReference type="SAM" id="Phobius"/>
    </source>
</evidence>
<dbReference type="Proteomes" id="UP001516472">
    <property type="component" value="Unassembled WGS sequence"/>
</dbReference>
<dbReference type="EMBL" id="JAAIYO010000017">
    <property type="protein sequence ID" value="MBE4753237.1"/>
    <property type="molecule type" value="Genomic_DNA"/>
</dbReference>
<dbReference type="RefSeq" id="WP_193430393.1">
    <property type="nucleotide sequence ID" value="NZ_CBCSIP010000030.1"/>
</dbReference>
<evidence type="ECO:0000256" key="1">
    <source>
        <dbReference type="SAM" id="MobiDB-lite"/>
    </source>
</evidence>
<evidence type="ECO:0000313" key="4">
    <source>
        <dbReference type="Proteomes" id="UP001516472"/>
    </source>
</evidence>
<keyword evidence="2" id="KW-0812">Transmembrane</keyword>
<protein>
    <recommendedName>
        <fullName evidence="5">DUF3137 domain-containing protein</fullName>
    </recommendedName>
</protein>
<feature type="compositionally biased region" description="Basic residues" evidence="1">
    <location>
        <begin position="311"/>
        <end position="329"/>
    </location>
</feature>
<sequence length="329" mass="36723">MAAAVEGINPKSQALVLDAPVPDVMDALGALPGIQKFRRFLPRVKARLVTLARLGGVLLCLWMMDVTDGALSVAAGVLAFVMGLFLGFRNLLPSRFHAEGHPGDALNRRPELVLRVLQRLRADLAPGTPVRLRLRPDPRPEGPGSSYFDMKLTRWRAVPDILDPWLLLETRLADGAHLRLSAVERRRVKVSDRGPDGARRRKRVKEYDTLFLDARLRVKAKRHPDLATLSQDRAQKAVRLPRGAKLQRLRVSEERLHLRIRLEESWLPHVPKDATGEVAAAPDASLAVTMMLLSLYQVLHLARTPAAPKAPSRKKLRRRAAKARRRGAS</sequence>
<accession>A0ABR9PZ89</accession>
<keyword evidence="2" id="KW-1133">Transmembrane helix</keyword>
<feature type="region of interest" description="Disordered" evidence="1">
    <location>
        <begin position="306"/>
        <end position="329"/>
    </location>
</feature>
<keyword evidence="2" id="KW-0472">Membrane</keyword>
<evidence type="ECO:0008006" key="5">
    <source>
        <dbReference type="Google" id="ProtNLM"/>
    </source>
</evidence>
<comment type="caution">
    <text evidence="3">The sequence shown here is derived from an EMBL/GenBank/DDBJ whole genome shotgun (WGS) entry which is preliminary data.</text>
</comment>
<feature type="transmembrane region" description="Helical" evidence="2">
    <location>
        <begin position="46"/>
        <end position="64"/>
    </location>
</feature>
<name>A0ABR9PZ89_9BACT</name>
<evidence type="ECO:0000313" key="3">
    <source>
        <dbReference type="EMBL" id="MBE4753237.1"/>
    </source>
</evidence>
<keyword evidence="4" id="KW-1185">Reference proteome</keyword>
<gene>
    <name evidence="3" type="ORF">G4177_34315</name>
</gene>
<proteinExistence type="predicted"/>